<reference evidence="1" key="1">
    <citation type="submission" date="2021-12" db="EMBL/GenBank/DDBJ databases">
        <authorList>
            <person name="Rodrigo-Torres L."/>
            <person name="Arahal R. D."/>
            <person name="Lucena T."/>
        </authorList>
    </citation>
    <scope>NUCLEOTIDE SEQUENCE</scope>
    <source>
        <strain evidence="1">CECT 8226</strain>
    </source>
</reference>
<proteinExistence type="predicted"/>
<dbReference type="PROSITE" id="PS51257">
    <property type="entry name" value="PROKAR_LIPOPROTEIN"/>
    <property type="match status" value="1"/>
</dbReference>
<dbReference type="RefSeq" id="WP_237486339.1">
    <property type="nucleotide sequence ID" value="NZ_CAKLCM010000003.1"/>
</dbReference>
<sequence>MQFKQQMTLCVLFGLLGCQSEDGNNASSETQPTQSAVTFAAQSVSFSAEAQDPFLVDLTASM</sequence>
<organism evidence="1 2">
    <name type="scientific">Vibrio hippocampi</name>
    <dbReference type="NCBI Taxonomy" id="654686"/>
    <lineage>
        <taxon>Bacteria</taxon>
        <taxon>Pseudomonadati</taxon>
        <taxon>Pseudomonadota</taxon>
        <taxon>Gammaproteobacteria</taxon>
        <taxon>Vibrionales</taxon>
        <taxon>Vibrionaceae</taxon>
        <taxon>Vibrio</taxon>
    </lineage>
</organism>
<name>A0ABM8ZMR5_9VIBR</name>
<keyword evidence="2" id="KW-1185">Reference proteome</keyword>
<dbReference type="Proteomes" id="UP000838160">
    <property type="component" value="Unassembled WGS sequence"/>
</dbReference>
<accession>A0ABM8ZMR5</accession>
<protein>
    <submittedName>
        <fullName evidence="1">Uncharacterized protein</fullName>
    </submittedName>
</protein>
<evidence type="ECO:0000313" key="1">
    <source>
        <dbReference type="EMBL" id="CAH0529776.1"/>
    </source>
</evidence>
<comment type="caution">
    <text evidence="1">The sequence shown here is derived from an EMBL/GenBank/DDBJ whole genome shotgun (WGS) entry which is preliminary data.</text>
</comment>
<dbReference type="EMBL" id="CAKLCM010000003">
    <property type="protein sequence ID" value="CAH0529776.1"/>
    <property type="molecule type" value="Genomic_DNA"/>
</dbReference>
<evidence type="ECO:0000313" key="2">
    <source>
        <dbReference type="Proteomes" id="UP000838160"/>
    </source>
</evidence>
<gene>
    <name evidence="1" type="ORF">VHP8226_03532</name>
</gene>